<reference evidence="5" key="1">
    <citation type="submission" date="2017-08" db="EMBL/GenBank/DDBJ databases">
        <title>Genomes of multiple Clavibacter strains from different subspecies.</title>
        <authorList>
            <person name="Yuan X.-K."/>
            <person name="Li X.-S."/>
            <person name="Nie J."/>
            <person name="De Boer S.H."/>
        </authorList>
    </citation>
    <scope>NUCLEOTIDE SEQUENCE [LARGE SCALE GENOMIC DNA]</scope>
    <source>
        <strain evidence="5">ATCC 33566</strain>
    </source>
</reference>
<feature type="domain" description="Non-reducing end beta-L-arabinofuranosidase-like GH127 catalytic" evidence="1">
    <location>
        <begin position="37"/>
        <end position="418"/>
    </location>
</feature>
<keyword evidence="6" id="KW-1185">Reference proteome</keyword>
<comment type="caution">
    <text evidence="5">The sequence shown here is derived from an EMBL/GenBank/DDBJ whole genome shotgun (WGS) entry which is preliminary data.</text>
</comment>
<dbReference type="InterPro" id="IPR049046">
    <property type="entry name" value="Beta-AFase-like_GH127_middle"/>
</dbReference>
<dbReference type="InterPro" id="IPR032275">
    <property type="entry name" value="DUF4986"/>
</dbReference>
<dbReference type="InterPro" id="IPR046544">
    <property type="entry name" value="GH146_SB_dom"/>
</dbReference>
<dbReference type="PANTHER" id="PTHR31151:SF0">
    <property type="entry name" value="PROLINE-TRNA LIGASE (DUF1680)"/>
    <property type="match status" value="1"/>
</dbReference>
<dbReference type="AlphaFoldDB" id="A0A225CIL7"/>
<dbReference type="Pfam" id="PF07944">
    <property type="entry name" value="Beta-AFase-like_GH127_cat"/>
    <property type="match status" value="1"/>
</dbReference>
<evidence type="ECO:0000259" key="1">
    <source>
        <dbReference type="Pfam" id="PF07944"/>
    </source>
</evidence>
<accession>A0A225CIL7</accession>
<sequence>MCIDVQPVKRTPMTAAPAAPRPAAASPGAARSFPLSAVRLGDGPLRHAQLTDVEHVLRMDPDRLLAPYLREAGLDSPVPSYGSWEAIGLDGHIGGHLLSALAQLHAATGDPRLLPRVEHMLDVLERCQDAAGDGWLGGVPDGREFGRTIAEGRIEADTFDLEGRWVPLYNLHKTLRGLLHAHEHAGSARALRMAEGMADWWLGVSAHLDDDAFEGMLATEHGGMCDAFATLAGLTGRADLLAEARRFAQRALVDPLAAGRDELDGLHANTQIPKVTGVERLGRMTGDARLLAASDAFWESVVDRRSVVIGGNSVREHFHPARDFTPMVLDEQGPETCNSYNMLELGKLRFARTGDPAILDQVERTMLDHVLSTQHPEHGGLVYFTSLRPAHHRVYSVAGESMWCCVGTGMENHARYGEQVFARTDDALLVDLYVPAELDWAARGIRARIAGDVARTGEATLTMSADAPADLELRLRRPGWATSMEVRVGDERVAVVPGAAWVPIRRTWAGEAVVSVRFGMEVRAEGLPDGSAWTSFRYGPVALASRDGRDGIATSLAEDSRMGHVSPAPEVPLERTPVVTAADPADAVSLVDRGALAFRLDAWRGGERVEVALEPFAGIHDERHTLVWPTGADPVARAAELAAMDAAGTDADVVDEVVAGEQQPEVDHGFRGEGTRAGGADGRHWRSATGWFGYELRDPADTATVVRVVLRREAAGIGAGSGDDGPSGAAADAGPVGQVIRVGGVEAERVEEAGLGGEVGDDALDVRITDAMRAGSPAGAIAVSVHARPGGRTRDVLGIQLRR</sequence>
<evidence type="ECO:0000259" key="4">
    <source>
        <dbReference type="Pfam" id="PF20736"/>
    </source>
</evidence>
<evidence type="ECO:0000259" key="3">
    <source>
        <dbReference type="Pfam" id="PF20620"/>
    </source>
</evidence>
<dbReference type="GO" id="GO:0005975">
    <property type="term" value="P:carbohydrate metabolic process"/>
    <property type="evidence" value="ECO:0007669"/>
    <property type="project" value="InterPro"/>
</dbReference>
<evidence type="ECO:0000313" key="5">
    <source>
        <dbReference type="EMBL" id="OQJ62226.1"/>
    </source>
</evidence>
<evidence type="ECO:0000259" key="2">
    <source>
        <dbReference type="Pfam" id="PF16375"/>
    </source>
</evidence>
<feature type="domain" description="Glycoside hydrolase GH146 substrate-binding" evidence="3">
    <location>
        <begin position="651"/>
        <end position="712"/>
    </location>
</feature>
<dbReference type="InterPro" id="IPR008928">
    <property type="entry name" value="6-hairpin_glycosidase_sf"/>
</dbReference>
<feature type="domain" description="Non-reducing end beta-L-arabinofuranosidase-like GH127 middle" evidence="4">
    <location>
        <begin position="428"/>
        <end position="520"/>
    </location>
</feature>
<dbReference type="InterPro" id="IPR012878">
    <property type="entry name" value="Beta-AFase-like_GH127_cat"/>
</dbReference>
<dbReference type="Pfam" id="PF16375">
    <property type="entry name" value="DUF4986"/>
    <property type="match status" value="1"/>
</dbReference>
<feature type="domain" description="DUF4986" evidence="2">
    <location>
        <begin position="548"/>
        <end position="628"/>
    </location>
</feature>
<name>A0A225CIL7_9MICO</name>
<dbReference type="PANTHER" id="PTHR31151">
    <property type="entry name" value="PROLINE-TRNA LIGASE (DUF1680)"/>
    <property type="match status" value="1"/>
</dbReference>
<organism evidence="5 6">
    <name type="scientific">Clavibacter tessellarius</name>
    <dbReference type="NCBI Taxonomy" id="31965"/>
    <lineage>
        <taxon>Bacteria</taxon>
        <taxon>Bacillati</taxon>
        <taxon>Actinomycetota</taxon>
        <taxon>Actinomycetes</taxon>
        <taxon>Micrococcales</taxon>
        <taxon>Microbacteriaceae</taxon>
        <taxon>Clavibacter</taxon>
    </lineage>
</organism>
<dbReference type="SUPFAM" id="SSF48208">
    <property type="entry name" value="Six-hairpin glycosidases"/>
    <property type="match status" value="1"/>
</dbReference>
<dbReference type="EMBL" id="MZMQ01000001">
    <property type="protein sequence ID" value="OQJ62226.1"/>
    <property type="molecule type" value="Genomic_DNA"/>
</dbReference>
<gene>
    <name evidence="5" type="ORF">B5P24_03985</name>
</gene>
<dbReference type="Proteomes" id="UP000215316">
    <property type="component" value="Unassembled WGS sequence"/>
</dbReference>
<dbReference type="OrthoDB" id="9757939at2"/>
<dbReference type="Pfam" id="PF20620">
    <property type="entry name" value="DUF6805"/>
    <property type="match status" value="1"/>
</dbReference>
<protein>
    <submittedName>
        <fullName evidence="5">Uncharacterized protein</fullName>
    </submittedName>
</protein>
<dbReference type="Pfam" id="PF20736">
    <property type="entry name" value="Glyco_hydro127M"/>
    <property type="match status" value="1"/>
</dbReference>
<evidence type="ECO:0000313" key="6">
    <source>
        <dbReference type="Proteomes" id="UP000215316"/>
    </source>
</evidence>
<proteinExistence type="predicted"/>